<sequence>MKKLHLVFPIMALTLAGCTTYTPAEETVPVVETANAGWQNTVEAVEEPVYQAQQQPVYQETTEVVEQVQEVGTAFNIPRGVDGKPDYSQIMKGSYTGNSYTVQKGDTLFFVSYLAGKDKAEIARLNNLSYPYTLSVGQVLKLK</sequence>
<feature type="chain" id="PRO_5016845752" evidence="1">
    <location>
        <begin position="25"/>
        <end position="143"/>
    </location>
</feature>
<evidence type="ECO:0000259" key="2">
    <source>
        <dbReference type="PROSITE" id="PS51782"/>
    </source>
</evidence>
<feature type="domain" description="LysM" evidence="2">
    <location>
        <begin position="98"/>
        <end position="142"/>
    </location>
</feature>
<dbReference type="SUPFAM" id="SSF54106">
    <property type="entry name" value="LysM domain"/>
    <property type="match status" value="1"/>
</dbReference>
<dbReference type="GO" id="GO:0016787">
    <property type="term" value="F:hydrolase activity"/>
    <property type="evidence" value="ECO:0007669"/>
    <property type="project" value="UniProtKB-KW"/>
</dbReference>
<dbReference type="CDD" id="cd00118">
    <property type="entry name" value="LysM"/>
    <property type="match status" value="1"/>
</dbReference>
<organism evidence="3 4">
    <name type="scientific">Phocoenobacter uteri</name>
    <dbReference type="NCBI Taxonomy" id="146806"/>
    <lineage>
        <taxon>Bacteria</taxon>
        <taxon>Pseudomonadati</taxon>
        <taxon>Pseudomonadota</taxon>
        <taxon>Gammaproteobacteria</taxon>
        <taxon>Pasteurellales</taxon>
        <taxon>Pasteurellaceae</taxon>
        <taxon>Phocoenobacter</taxon>
    </lineage>
</organism>
<dbReference type="PROSITE" id="PS51782">
    <property type="entry name" value="LYSM"/>
    <property type="match status" value="1"/>
</dbReference>
<keyword evidence="4" id="KW-1185">Reference proteome</keyword>
<keyword evidence="3" id="KW-0378">Hydrolase</keyword>
<dbReference type="InterPro" id="IPR018392">
    <property type="entry name" value="LysM"/>
</dbReference>
<dbReference type="AlphaFoldDB" id="A0A379CAV7"/>
<evidence type="ECO:0000313" key="3">
    <source>
        <dbReference type="EMBL" id="SUB59450.1"/>
    </source>
</evidence>
<dbReference type="Gene3D" id="3.10.350.10">
    <property type="entry name" value="LysM domain"/>
    <property type="match status" value="1"/>
</dbReference>
<protein>
    <submittedName>
        <fullName evidence="3">Murein hydrolase activator NlpD</fullName>
    </submittedName>
</protein>
<dbReference type="OrthoDB" id="5677126at2"/>
<name>A0A379CAV7_9PAST</name>
<proteinExistence type="predicted"/>
<dbReference type="RefSeq" id="WP_115315922.1">
    <property type="nucleotide sequence ID" value="NZ_LWIF01000001.1"/>
</dbReference>
<dbReference type="InterPro" id="IPR036779">
    <property type="entry name" value="LysM_dom_sf"/>
</dbReference>
<gene>
    <name evidence="3" type="primary">nlpD_2</name>
    <name evidence="3" type="ORF">NCTC12872_01435</name>
</gene>
<evidence type="ECO:0000256" key="1">
    <source>
        <dbReference type="SAM" id="SignalP"/>
    </source>
</evidence>
<reference evidence="3 4" key="1">
    <citation type="submission" date="2018-06" db="EMBL/GenBank/DDBJ databases">
        <authorList>
            <consortium name="Pathogen Informatics"/>
            <person name="Doyle S."/>
        </authorList>
    </citation>
    <scope>NUCLEOTIDE SEQUENCE [LARGE SCALE GENOMIC DNA]</scope>
    <source>
        <strain evidence="3 4">NCTC12872</strain>
    </source>
</reference>
<feature type="signal peptide" evidence="1">
    <location>
        <begin position="1"/>
        <end position="24"/>
    </location>
</feature>
<keyword evidence="1" id="KW-0732">Signal</keyword>
<dbReference type="SMART" id="SM00257">
    <property type="entry name" value="LysM"/>
    <property type="match status" value="1"/>
</dbReference>
<evidence type="ECO:0000313" key="4">
    <source>
        <dbReference type="Proteomes" id="UP000255417"/>
    </source>
</evidence>
<dbReference type="Proteomes" id="UP000255417">
    <property type="component" value="Unassembled WGS sequence"/>
</dbReference>
<dbReference type="Pfam" id="PF01476">
    <property type="entry name" value="LysM"/>
    <property type="match status" value="1"/>
</dbReference>
<dbReference type="PROSITE" id="PS51257">
    <property type="entry name" value="PROKAR_LIPOPROTEIN"/>
    <property type="match status" value="1"/>
</dbReference>
<dbReference type="EMBL" id="UGTA01000001">
    <property type="protein sequence ID" value="SUB59450.1"/>
    <property type="molecule type" value="Genomic_DNA"/>
</dbReference>
<accession>A0A379CAV7</accession>